<dbReference type="Pfam" id="PF16976">
    <property type="entry name" value="RcpC"/>
    <property type="match status" value="1"/>
</dbReference>
<reference evidence="2 3" key="1">
    <citation type="submission" date="2018-05" db="EMBL/GenBank/DDBJ databases">
        <title>Genomic Encyclopedia of Type Strains, Phase IV (KMG-IV): sequencing the most valuable type-strain genomes for metagenomic binning, comparative biology and taxonomic classification.</title>
        <authorList>
            <person name="Goeker M."/>
        </authorList>
    </citation>
    <scope>NUCLEOTIDE SEQUENCE [LARGE SCALE GENOMIC DNA]</scope>
    <source>
        <strain evidence="2 3">JC118</strain>
    </source>
</reference>
<evidence type="ECO:0000259" key="1">
    <source>
        <dbReference type="Pfam" id="PF16976"/>
    </source>
</evidence>
<feature type="domain" description="Flp pilus assembly protein RcpC/CpaB" evidence="1">
    <location>
        <begin position="110"/>
        <end position="208"/>
    </location>
</feature>
<protein>
    <submittedName>
        <fullName evidence="2">Flp pilus assembly protein CpaB</fullName>
    </submittedName>
</protein>
<dbReference type="STRING" id="1034346.GCA_000313565_03291"/>
<accession>A0A318KNK4</accession>
<proteinExistence type="predicted"/>
<dbReference type="OrthoDB" id="1644025at2"/>
<sequence length="238" mass="26284">MKNRKNLAAAGGISLLLVNGLLFKVILDKTIDLKKVPVAAVTIEPRTQINKEMIAYKEIPSIFTDDSCAMSEEEILDKITEIEGKIPKGSLFYKQMLFDETELPDYPSLKLKAGQSSFSLGTDLLKSSGNSLTANQKVDLYVTIEMKKEKPVTDLLISSIRILSVKDRKGNLMGSKNSSNVPYVINLAVANEYVELLKIASKVGTIDLYAVADDRESEECVFNEESKVLDLLVEASDE</sequence>
<dbReference type="InterPro" id="IPR031571">
    <property type="entry name" value="RcpC_dom"/>
</dbReference>
<evidence type="ECO:0000313" key="2">
    <source>
        <dbReference type="EMBL" id="PXX77375.1"/>
    </source>
</evidence>
<evidence type="ECO:0000313" key="3">
    <source>
        <dbReference type="Proteomes" id="UP000247612"/>
    </source>
</evidence>
<dbReference type="AlphaFoldDB" id="A0A318KNK4"/>
<dbReference type="RefSeq" id="WP_022939570.1">
    <property type="nucleotide sequence ID" value="NZ_CABKRQ010000010.1"/>
</dbReference>
<keyword evidence="3" id="KW-1185">Reference proteome</keyword>
<dbReference type="GeneID" id="94442390"/>
<dbReference type="EMBL" id="QJKH01000011">
    <property type="protein sequence ID" value="PXX77375.1"/>
    <property type="molecule type" value="Genomic_DNA"/>
</dbReference>
<comment type="caution">
    <text evidence="2">The sequence shown here is derived from an EMBL/GenBank/DDBJ whole genome shotgun (WGS) entry which is preliminary data.</text>
</comment>
<dbReference type="Proteomes" id="UP000247612">
    <property type="component" value="Unassembled WGS sequence"/>
</dbReference>
<gene>
    <name evidence="2" type="ORF">DES51_111127</name>
</gene>
<name>A0A318KNK4_9FIRM</name>
<organism evidence="2 3">
    <name type="scientific">Dielma fastidiosa</name>
    <dbReference type="NCBI Taxonomy" id="1034346"/>
    <lineage>
        <taxon>Bacteria</taxon>
        <taxon>Bacillati</taxon>
        <taxon>Bacillota</taxon>
        <taxon>Erysipelotrichia</taxon>
        <taxon>Erysipelotrichales</taxon>
        <taxon>Erysipelotrichaceae</taxon>
        <taxon>Dielma</taxon>
    </lineage>
</organism>